<evidence type="ECO:0000256" key="4">
    <source>
        <dbReference type="ARBA" id="ARBA00022741"/>
    </source>
</evidence>
<dbReference type="SUPFAM" id="SSF52540">
    <property type="entry name" value="P-loop containing nucleoside triphosphate hydrolases"/>
    <property type="match status" value="1"/>
</dbReference>
<dbReference type="InterPro" id="IPR027417">
    <property type="entry name" value="P-loop_NTPase"/>
</dbReference>
<gene>
    <name evidence="6" type="primary">fhs</name>
    <name evidence="7" type="ORF">OOZ53_18600</name>
</gene>
<evidence type="ECO:0000256" key="5">
    <source>
        <dbReference type="ARBA" id="ARBA00022840"/>
    </source>
</evidence>
<comment type="caution">
    <text evidence="7">The sequence shown here is derived from an EMBL/GenBank/DDBJ whole genome shotgun (WGS) entry which is preliminary data.</text>
</comment>
<evidence type="ECO:0000256" key="6">
    <source>
        <dbReference type="HAMAP-Rule" id="MF_01543"/>
    </source>
</evidence>
<dbReference type="CDD" id="cd00477">
    <property type="entry name" value="FTHFS"/>
    <property type="match status" value="1"/>
</dbReference>
<protein>
    <recommendedName>
        <fullName evidence="6">Formate--tetrahydrofolate ligase</fullName>
        <ecNumber evidence="6">6.3.4.3</ecNumber>
    </recommendedName>
    <alternativeName>
        <fullName evidence="6">Formyltetrahydrofolate synthetase</fullName>
        <shortName evidence="6">FHS</shortName>
        <shortName evidence="6">FTHFS</shortName>
    </alternativeName>
</protein>
<keyword evidence="2 6" id="KW-0554">One-carbon metabolism</keyword>
<evidence type="ECO:0000313" key="7">
    <source>
        <dbReference type="EMBL" id="MDA4847378.1"/>
    </source>
</evidence>
<comment type="catalytic activity">
    <reaction evidence="6">
        <text>(6S)-5,6,7,8-tetrahydrofolate + formate + ATP = (6R)-10-formyltetrahydrofolate + ADP + phosphate</text>
        <dbReference type="Rhea" id="RHEA:20221"/>
        <dbReference type="ChEBI" id="CHEBI:15740"/>
        <dbReference type="ChEBI" id="CHEBI:30616"/>
        <dbReference type="ChEBI" id="CHEBI:43474"/>
        <dbReference type="ChEBI" id="CHEBI:57453"/>
        <dbReference type="ChEBI" id="CHEBI:195366"/>
        <dbReference type="ChEBI" id="CHEBI:456216"/>
        <dbReference type="EC" id="6.3.4.3"/>
    </reaction>
</comment>
<dbReference type="PROSITE" id="PS00722">
    <property type="entry name" value="FTHFS_2"/>
    <property type="match status" value="1"/>
</dbReference>
<feature type="binding site" evidence="6">
    <location>
        <begin position="68"/>
        <end position="75"/>
    </location>
    <ligand>
        <name>ATP</name>
        <dbReference type="ChEBI" id="CHEBI:30616"/>
    </ligand>
</feature>
<reference evidence="7" key="1">
    <citation type="submission" date="2022-11" db="EMBL/GenBank/DDBJ databases">
        <title>Hoeflea poritis sp. nov., isolated from scleractinian coral Porites lutea.</title>
        <authorList>
            <person name="Zhang G."/>
            <person name="Wei Q."/>
            <person name="Cai L."/>
        </authorList>
    </citation>
    <scope>NUCLEOTIDE SEQUENCE</scope>
    <source>
        <strain evidence="7">E7-10</strain>
    </source>
</reference>
<dbReference type="NCBIfam" id="NF010030">
    <property type="entry name" value="PRK13505.1"/>
    <property type="match status" value="1"/>
</dbReference>
<organism evidence="7 8">
    <name type="scientific">Hoeflea poritis</name>
    <dbReference type="NCBI Taxonomy" id="2993659"/>
    <lineage>
        <taxon>Bacteria</taxon>
        <taxon>Pseudomonadati</taxon>
        <taxon>Pseudomonadota</taxon>
        <taxon>Alphaproteobacteria</taxon>
        <taxon>Hyphomicrobiales</taxon>
        <taxon>Rhizobiaceae</taxon>
        <taxon>Hoeflea</taxon>
    </lineage>
</organism>
<dbReference type="InterPro" id="IPR020628">
    <property type="entry name" value="Formate_THF_ligase_CS"/>
</dbReference>
<comment type="similarity">
    <text evidence="6">Belongs to the formate--tetrahydrofolate ligase family.</text>
</comment>
<proteinExistence type="inferred from homology"/>
<keyword evidence="4 6" id="KW-0547">Nucleotide-binding</keyword>
<sequence length="559" mass="59933">MADVKSDIEIARAAQKEPIQEIGGKLGIPNESLLPYGHDKAKISADFIAAQKGKNDGKLILVTAINPTPAGEGKTTTTVGLGDGLNRIGKKAVICIREASLGPCFGVKGGAAGGGYAQVVPMEDMNLHFTGDFHAITSAHNLLSAMIDNHIYWGNALNIDIRRVAWRRVMDMNDRALREIVCSLGGVANGFPREAGFDITVASEVMAILCLATDLEDLEKRLGNIIIGYRRDKTPVFCRDIKADGAMAVLLKDAMQPNLVQTLENNPAFVHGGPFANIAHGCNSVVATTTALKLGDYVVTEAGFGADLGAEKFFDIKCRKADLKPDVAVIVATVRAMKMNGGVKKEDLGAENVEAVVQGCANLGRHIQNVKKFGVPVVVAVNHFISDTDAEIRAVQDYVETLGTEAILCKHWAEGSAGIEALSQKVVELAESGASQFAPLYADDMPLFEKIETVAKSIYHASEVIADKSVRDQLRQWEEQGYGNLPVCMAKTQYSFSTDPNLRGAPTDHAVPIREVRLSAGAGFIVVICGQIMTMPGLPKVPSSEKIHLNEQGDIEGLF</sequence>
<evidence type="ECO:0000256" key="3">
    <source>
        <dbReference type="ARBA" id="ARBA00022598"/>
    </source>
</evidence>
<dbReference type="Pfam" id="PF01268">
    <property type="entry name" value="FTHFS"/>
    <property type="match status" value="1"/>
</dbReference>
<dbReference type="Gene3D" id="3.30.1510.10">
    <property type="entry name" value="Domain 2, N(10)-formyltetrahydrofolate synthetase"/>
    <property type="match status" value="1"/>
</dbReference>
<dbReference type="EMBL" id="JAPJZH010000012">
    <property type="protein sequence ID" value="MDA4847378.1"/>
    <property type="molecule type" value="Genomic_DNA"/>
</dbReference>
<dbReference type="PROSITE" id="PS00721">
    <property type="entry name" value="FTHFS_1"/>
    <property type="match status" value="1"/>
</dbReference>
<dbReference type="HAMAP" id="MF_01543">
    <property type="entry name" value="FTHFS"/>
    <property type="match status" value="1"/>
</dbReference>
<dbReference type="RefSeq" id="WP_271091196.1">
    <property type="nucleotide sequence ID" value="NZ_JAPJZH010000012.1"/>
</dbReference>
<dbReference type="Gene3D" id="3.10.410.10">
    <property type="entry name" value="Formyltetrahydrofolate synthetase, domain 3"/>
    <property type="match status" value="1"/>
</dbReference>
<evidence type="ECO:0000256" key="2">
    <source>
        <dbReference type="ARBA" id="ARBA00022563"/>
    </source>
</evidence>
<comment type="pathway">
    <text evidence="1 6">One-carbon metabolism; tetrahydrofolate interconversion.</text>
</comment>
<dbReference type="GO" id="GO:0004329">
    <property type="term" value="F:formate-tetrahydrofolate ligase activity"/>
    <property type="evidence" value="ECO:0007669"/>
    <property type="project" value="UniProtKB-EC"/>
</dbReference>
<keyword evidence="3 6" id="KW-0436">Ligase</keyword>
<dbReference type="Proteomes" id="UP001148313">
    <property type="component" value="Unassembled WGS sequence"/>
</dbReference>
<dbReference type="EC" id="6.3.4.3" evidence="6"/>
<evidence type="ECO:0000256" key="1">
    <source>
        <dbReference type="ARBA" id="ARBA00004777"/>
    </source>
</evidence>
<dbReference type="Gene3D" id="3.40.50.300">
    <property type="entry name" value="P-loop containing nucleotide triphosphate hydrolases"/>
    <property type="match status" value="1"/>
</dbReference>
<name>A0ABT4VRQ6_9HYPH</name>
<dbReference type="InterPro" id="IPR000559">
    <property type="entry name" value="Formate_THF_ligase"/>
</dbReference>
<keyword evidence="8" id="KW-1185">Reference proteome</keyword>
<evidence type="ECO:0000313" key="8">
    <source>
        <dbReference type="Proteomes" id="UP001148313"/>
    </source>
</evidence>
<keyword evidence="5 6" id="KW-0067">ATP-binding</keyword>
<accession>A0ABT4VRQ6</accession>